<feature type="binding site" evidence="9">
    <location>
        <begin position="28"/>
        <end position="34"/>
    </location>
    <ligand>
        <name>NADP(+)</name>
        <dbReference type="ChEBI" id="CHEBI:58349"/>
    </ligand>
</feature>
<dbReference type="InterPro" id="IPR036291">
    <property type="entry name" value="NAD(P)-bd_dom_sf"/>
</dbReference>
<feature type="binding site" evidence="9">
    <location>
        <position position="219"/>
    </location>
    <ligand>
        <name>substrate</name>
    </ligand>
</feature>
<gene>
    <name evidence="11" type="primary">fcl_2</name>
    <name evidence="9" type="synonym">fcl</name>
    <name evidence="11" type="ORF">Pla110_07840</name>
</gene>
<feature type="binding site" evidence="9">
    <location>
        <begin position="122"/>
        <end position="125"/>
    </location>
    <ligand>
        <name>NADP(+)</name>
        <dbReference type="ChEBI" id="CHEBI:58349"/>
    </ligand>
</feature>
<evidence type="ECO:0000256" key="1">
    <source>
        <dbReference type="ARBA" id="ARBA00004883"/>
    </source>
</evidence>
<comment type="function">
    <text evidence="9">Catalyzes the two-step NADP-dependent conversion of GDP-4-dehydro-6-deoxy-D-mannose to GDP-fucose, involving an epimerase and a reductase reaction.</text>
</comment>
<dbReference type="InterPro" id="IPR001509">
    <property type="entry name" value="Epimerase_deHydtase"/>
</dbReference>
<dbReference type="EMBL" id="CP036281">
    <property type="protein sequence ID" value="QDU79080.1"/>
    <property type="molecule type" value="Genomic_DNA"/>
</dbReference>
<sequence length="332" mass="36741">MSEHSSLAFASQTELAFPLTGRKIWVAGHTGLVGSAICRHLQQEDCKLLTASRAELDLLRQAKTEAWVAEHQPDVIIIAAAKVGGIWANDHYPAEFIYQNLTIETNIIEAARKAGVAKLLLLGSSCIYPREAEQPIQESALLSRPLEPTNQWYAIAKIAGIKLCQAYRKQYGLDMITAMPTNLYGPGDRYDEKAGHVIPALIQKMHIAKTERAPEVPIWGTGNVRREFLYVDDCARALIHLVKHYSAAEPVNVGSGIDITIRELAETVQSVVGYEGQLKFDPTMLEGTPRKLLDVSKLTNLGWQPTTPLEAGLPIAYDWYRQHECSVESLSA</sequence>
<dbReference type="Proteomes" id="UP000317178">
    <property type="component" value="Chromosome"/>
</dbReference>
<feature type="site" description="Important for catalytic activity" evidence="9">
    <location>
        <position position="126"/>
    </location>
</feature>
<dbReference type="Pfam" id="PF01370">
    <property type="entry name" value="Epimerase"/>
    <property type="match status" value="1"/>
</dbReference>
<evidence type="ECO:0000256" key="3">
    <source>
        <dbReference type="ARBA" id="ARBA00012371"/>
    </source>
</evidence>
<keyword evidence="6 9" id="KW-0413">Isomerase</keyword>
<dbReference type="HAMAP" id="MF_00956">
    <property type="entry name" value="GDP_fucose_synth"/>
    <property type="match status" value="1"/>
</dbReference>
<reference evidence="11 12" key="1">
    <citation type="submission" date="2019-02" db="EMBL/GenBank/DDBJ databases">
        <title>Deep-cultivation of Planctomycetes and their phenomic and genomic characterization uncovers novel biology.</title>
        <authorList>
            <person name="Wiegand S."/>
            <person name="Jogler M."/>
            <person name="Boedeker C."/>
            <person name="Pinto D."/>
            <person name="Vollmers J."/>
            <person name="Rivas-Marin E."/>
            <person name="Kohn T."/>
            <person name="Peeters S.H."/>
            <person name="Heuer A."/>
            <person name="Rast P."/>
            <person name="Oberbeckmann S."/>
            <person name="Bunk B."/>
            <person name="Jeske O."/>
            <person name="Meyerdierks A."/>
            <person name="Storesund J.E."/>
            <person name="Kallscheuer N."/>
            <person name="Luecker S."/>
            <person name="Lage O.M."/>
            <person name="Pohl T."/>
            <person name="Merkel B.J."/>
            <person name="Hornburger P."/>
            <person name="Mueller R.-W."/>
            <person name="Bruemmer F."/>
            <person name="Labrenz M."/>
            <person name="Spormann A.M."/>
            <person name="Op den Camp H."/>
            <person name="Overmann J."/>
            <person name="Amann R."/>
            <person name="Jetten M.S.M."/>
            <person name="Mascher T."/>
            <person name="Medema M.H."/>
            <person name="Devos D.P."/>
            <person name="Kaster A.-K."/>
            <person name="Ovreas L."/>
            <person name="Rohde M."/>
            <person name="Galperin M.Y."/>
            <person name="Jogler C."/>
        </authorList>
    </citation>
    <scope>NUCLEOTIDE SEQUENCE [LARGE SCALE GENOMIC DNA]</scope>
    <source>
        <strain evidence="11 12">Pla110</strain>
    </source>
</reference>
<dbReference type="SUPFAM" id="SSF51735">
    <property type="entry name" value="NAD(P)-binding Rossmann-fold domains"/>
    <property type="match status" value="1"/>
</dbReference>
<protein>
    <recommendedName>
        <fullName evidence="3 9">GDP-L-fucose synthase</fullName>
        <ecNumber evidence="3 9">1.1.1.271</ecNumber>
    </recommendedName>
    <alternativeName>
        <fullName evidence="9">GDP-4-keto-6-deoxy-D-mannose-3,5-epimerase-4-reductase</fullName>
    </alternativeName>
</protein>
<evidence type="ECO:0000256" key="4">
    <source>
        <dbReference type="ARBA" id="ARBA00022857"/>
    </source>
</evidence>
<comment type="similarity">
    <text evidence="2 9">Belongs to the NAD(P)-dependent epimerase/dehydratase family. Fucose synthase subfamily.</text>
</comment>
<feature type="binding site" evidence="9">
    <location>
        <position position="196"/>
    </location>
    <ligand>
        <name>NADP(+)</name>
        <dbReference type="ChEBI" id="CHEBI:58349"/>
    </ligand>
</feature>
<feature type="site" description="Important for catalytic activity" evidence="9">
    <location>
        <position position="124"/>
    </location>
</feature>
<keyword evidence="12" id="KW-1185">Reference proteome</keyword>
<dbReference type="EC" id="1.1.1.271" evidence="3 9"/>
<evidence type="ECO:0000256" key="8">
    <source>
        <dbReference type="ARBA" id="ARBA00051935"/>
    </source>
</evidence>
<evidence type="ECO:0000313" key="12">
    <source>
        <dbReference type="Proteomes" id="UP000317178"/>
    </source>
</evidence>
<evidence type="ECO:0000256" key="5">
    <source>
        <dbReference type="ARBA" id="ARBA00023002"/>
    </source>
</evidence>
<feature type="binding site" evidence="9">
    <location>
        <position position="226"/>
    </location>
    <ligand>
        <name>substrate</name>
    </ligand>
</feature>
<keyword evidence="5 9" id="KW-0560">Oxidoreductase</keyword>
<dbReference type="GO" id="GO:0050577">
    <property type="term" value="F:GDP-L-fucose synthase activity"/>
    <property type="evidence" value="ECO:0007669"/>
    <property type="project" value="UniProtKB-UniRule"/>
</dbReference>
<dbReference type="GO" id="GO:0016853">
    <property type="term" value="F:isomerase activity"/>
    <property type="evidence" value="ECO:0007669"/>
    <property type="project" value="UniProtKB-KW"/>
</dbReference>
<dbReference type="Gene3D" id="3.40.50.720">
    <property type="entry name" value="NAD(P)-binding Rossmann-like Domain"/>
    <property type="match status" value="1"/>
</dbReference>
<feature type="binding site" evidence="9">
    <location>
        <position position="204"/>
    </location>
    <ligand>
        <name>substrate</name>
    </ligand>
</feature>
<dbReference type="InterPro" id="IPR028614">
    <property type="entry name" value="GDP_fucose/colitose_synth"/>
</dbReference>
<dbReference type="GO" id="GO:0070401">
    <property type="term" value="F:NADP+ binding"/>
    <property type="evidence" value="ECO:0007669"/>
    <property type="project" value="UniProtKB-UniRule"/>
</dbReference>
<comment type="catalytic activity">
    <reaction evidence="8 9">
        <text>GDP-beta-L-fucose + NADP(+) = GDP-4-dehydro-alpha-D-rhamnose + NADPH + H(+)</text>
        <dbReference type="Rhea" id="RHEA:18885"/>
        <dbReference type="ChEBI" id="CHEBI:15378"/>
        <dbReference type="ChEBI" id="CHEBI:57273"/>
        <dbReference type="ChEBI" id="CHEBI:57783"/>
        <dbReference type="ChEBI" id="CHEBI:57964"/>
        <dbReference type="ChEBI" id="CHEBI:58349"/>
        <dbReference type="EC" id="1.1.1.271"/>
    </reaction>
</comment>
<dbReference type="GO" id="GO:0042351">
    <property type="term" value="P:'de novo' GDP-L-fucose biosynthetic process"/>
    <property type="evidence" value="ECO:0007669"/>
    <property type="project" value="UniProtKB-UniRule"/>
</dbReference>
<organism evidence="11 12">
    <name type="scientific">Polystyrenella longa</name>
    <dbReference type="NCBI Taxonomy" id="2528007"/>
    <lineage>
        <taxon>Bacteria</taxon>
        <taxon>Pseudomonadati</taxon>
        <taxon>Planctomycetota</taxon>
        <taxon>Planctomycetia</taxon>
        <taxon>Planctomycetales</taxon>
        <taxon>Planctomycetaceae</taxon>
        <taxon>Polystyrenella</taxon>
    </lineage>
</organism>
<feature type="domain" description="NAD-dependent epimerase/dehydratase" evidence="10">
    <location>
        <begin position="24"/>
        <end position="254"/>
    </location>
</feature>
<evidence type="ECO:0000256" key="6">
    <source>
        <dbReference type="ARBA" id="ARBA00023235"/>
    </source>
</evidence>
<accession>A0A518CIN5</accession>
<evidence type="ECO:0000256" key="7">
    <source>
        <dbReference type="ARBA" id="ARBA00023268"/>
    </source>
</evidence>
<dbReference type="FunFam" id="3.40.50.720:FF:000101">
    <property type="entry name" value="GDP-L-fucose synthase"/>
    <property type="match status" value="1"/>
</dbReference>
<dbReference type="KEGG" id="plon:Pla110_07840"/>
<dbReference type="RefSeq" id="WP_231742903.1">
    <property type="nucleotide sequence ID" value="NZ_CP036281.1"/>
</dbReference>
<comment type="pathway">
    <text evidence="1 9">Nucleotide-sugar biosynthesis; GDP-L-fucose biosynthesis via de novo pathway; GDP-L-fucose from GDP-alpha-D-mannose: step 2/2.</text>
</comment>
<feature type="binding site" evidence="9">
    <location>
        <begin position="180"/>
        <end position="183"/>
    </location>
    <ligand>
        <name>NADP(+)</name>
        <dbReference type="ChEBI" id="CHEBI:58349"/>
    </ligand>
</feature>
<dbReference type="CDD" id="cd05239">
    <property type="entry name" value="GDP_FS_SDR_e"/>
    <property type="match status" value="1"/>
</dbReference>
<proteinExistence type="inferred from homology"/>
<dbReference type="PANTHER" id="PTHR43238:SF1">
    <property type="entry name" value="GDP-L-FUCOSE SYNTHASE"/>
    <property type="match status" value="1"/>
</dbReference>
<keyword evidence="4 9" id="KW-0521">NADP</keyword>
<evidence type="ECO:0000256" key="2">
    <source>
        <dbReference type="ARBA" id="ARBA00005959"/>
    </source>
</evidence>
<evidence type="ECO:0000313" key="11">
    <source>
        <dbReference type="EMBL" id="QDU79080.1"/>
    </source>
</evidence>
<evidence type="ECO:0000256" key="9">
    <source>
        <dbReference type="HAMAP-Rule" id="MF_00956"/>
    </source>
</evidence>
<name>A0A518CIN5_9PLAN</name>
<dbReference type="AlphaFoldDB" id="A0A518CIN5"/>
<dbReference type="Gene3D" id="3.90.25.10">
    <property type="entry name" value="UDP-galactose 4-epimerase, domain 1"/>
    <property type="match status" value="1"/>
</dbReference>
<feature type="binding site" evidence="9">
    <location>
        <position position="286"/>
    </location>
    <ligand>
        <name>substrate</name>
    </ligand>
</feature>
<evidence type="ECO:0000259" key="10">
    <source>
        <dbReference type="Pfam" id="PF01370"/>
    </source>
</evidence>
<dbReference type="PANTHER" id="PTHR43238">
    <property type="entry name" value="GDP-L-FUCOSE SYNTHASE"/>
    <property type="match status" value="1"/>
</dbReference>
<feature type="active site" description="Proton donor/acceptor" evidence="9">
    <location>
        <position position="153"/>
    </location>
</feature>
<dbReference type="UniPathway" id="UPA00128">
    <property type="reaction ID" value="UER00191"/>
</dbReference>
<keyword evidence="7 9" id="KW-0511">Multifunctional enzyme</keyword>
<feature type="binding site" evidence="9">
    <location>
        <position position="157"/>
    </location>
    <ligand>
        <name>NADP(+)</name>
        <dbReference type="ChEBI" id="CHEBI:58349"/>
    </ligand>
</feature>